<keyword evidence="6" id="KW-1185">Reference proteome</keyword>
<evidence type="ECO:0000313" key="5">
    <source>
        <dbReference type="EMBL" id="ARF13042.1"/>
    </source>
</evidence>
<feature type="domain" description="Beta-lactamase-related" evidence="4">
    <location>
        <begin position="45"/>
        <end position="358"/>
    </location>
</feature>
<keyword evidence="3" id="KW-1133">Transmembrane helix</keyword>
<evidence type="ECO:0000313" key="6">
    <source>
        <dbReference type="Proteomes" id="UP000192486"/>
    </source>
</evidence>
<dbReference type="Gene3D" id="3.40.710.10">
    <property type="entry name" value="DD-peptidase/beta-lactamase superfamily"/>
    <property type="match status" value="1"/>
</dbReference>
<dbReference type="InterPro" id="IPR012338">
    <property type="entry name" value="Beta-lactam/transpept-like"/>
</dbReference>
<evidence type="ECO:0000259" key="4">
    <source>
        <dbReference type="Pfam" id="PF00144"/>
    </source>
</evidence>
<proteinExistence type="predicted"/>
<dbReference type="Proteomes" id="UP000192486">
    <property type="component" value="Chromosome"/>
</dbReference>
<keyword evidence="2 3" id="KW-0472">Membrane</keyword>
<sequence>MKNVMIQIALLFITATTVMIPIADNGLVKAQEINDLTKTEEKQIKKVVTKNMSKGKIPGLSITIVKDDKTVYQKGFGYSDLDEVKPVTSQSLFELASNSKAFTALAILNLVESGQIELNDHVTTYIPWLKVKYQGKEIPITIGQTLHQTTGIPASTINLIPVSNEDHALEETVRTLIGIELDSEPGKVFQYATINYDVLGLIIEQVTGETYESYMKETILKPMELNNTHLFRDEEINNQMTDGYKIGFLKPQRYEAPIYRGNKPAGYIISNGEDMAKWLKIQLGTMNEVDFDEKIIKKTHKADRAVDVVGNEVFYAGGWFLEPNEQITHDGMNPNYSTYVTFNNEEKTGVAVLGNLSSNQVQNIGIEINEIVKGNVVSSDIEDSNQYIDKVAFGIILVLSTLTLGVLILIVRILIKIYRKQLYVKPTGIKSTLKLTLSLLIMLGLSYFIYLIPSLFLEGYSWEIIFVWSPISVQVAFYSMYIIVWLIYMFSILKVHFKKEKAW</sequence>
<dbReference type="PANTHER" id="PTHR46825">
    <property type="entry name" value="D-ALANYL-D-ALANINE-CARBOXYPEPTIDASE/ENDOPEPTIDASE AMPH"/>
    <property type="match status" value="1"/>
</dbReference>
<reference evidence="5 6" key="1">
    <citation type="submission" date="2016-04" db="EMBL/GenBank/DDBJ databases">
        <title>Comparative Genomics and Epigenetics of Sporosarcina ureae.</title>
        <authorList>
            <person name="Oliver A.S."/>
            <person name="Cooper K.K."/>
        </authorList>
    </citation>
    <scope>NUCLEOTIDE SEQUENCE [LARGE SCALE GENOMIC DNA]</scope>
    <source>
        <strain evidence="5 6">S204</strain>
    </source>
</reference>
<dbReference type="EMBL" id="CP015108">
    <property type="protein sequence ID" value="ARF13042.1"/>
    <property type="molecule type" value="Genomic_DNA"/>
</dbReference>
<name>A0ABM6JS85_SPOUR</name>
<evidence type="ECO:0000256" key="3">
    <source>
        <dbReference type="SAM" id="Phobius"/>
    </source>
</evidence>
<evidence type="ECO:0000256" key="2">
    <source>
        <dbReference type="ARBA" id="ARBA00023136"/>
    </source>
</evidence>
<dbReference type="SUPFAM" id="SSF56601">
    <property type="entry name" value="beta-lactamase/transpeptidase-like"/>
    <property type="match status" value="1"/>
</dbReference>
<dbReference type="Pfam" id="PF00144">
    <property type="entry name" value="Beta-lactamase"/>
    <property type="match status" value="1"/>
</dbReference>
<dbReference type="InterPro" id="IPR050491">
    <property type="entry name" value="AmpC-like"/>
</dbReference>
<accession>A0ABM6JS85</accession>
<gene>
    <name evidence="5" type="ORF">SporoS204_01925</name>
</gene>
<dbReference type="InterPro" id="IPR001466">
    <property type="entry name" value="Beta-lactam-related"/>
</dbReference>
<keyword evidence="3" id="KW-0812">Transmembrane</keyword>
<feature type="transmembrane region" description="Helical" evidence="3">
    <location>
        <begin position="391"/>
        <end position="415"/>
    </location>
</feature>
<protein>
    <submittedName>
        <fullName evidence="5">Serine hydrolase</fullName>
    </submittedName>
</protein>
<organism evidence="5 6">
    <name type="scientific">Sporosarcina ureae</name>
    <dbReference type="NCBI Taxonomy" id="1571"/>
    <lineage>
        <taxon>Bacteria</taxon>
        <taxon>Bacillati</taxon>
        <taxon>Bacillota</taxon>
        <taxon>Bacilli</taxon>
        <taxon>Bacillales</taxon>
        <taxon>Caryophanaceae</taxon>
        <taxon>Sporosarcina</taxon>
    </lineage>
</organism>
<feature type="transmembrane region" description="Helical" evidence="3">
    <location>
        <begin position="435"/>
        <end position="456"/>
    </location>
</feature>
<keyword evidence="5" id="KW-0378">Hydrolase</keyword>
<dbReference type="GO" id="GO:0016787">
    <property type="term" value="F:hydrolase activity"/>
    <property type="evidence" value="ECO:0007669"/>
    <property type="project" value="UniProtKB-KW"/>
</dbReference>
<evidence type="ECO:0000256" key="1">
    <source>
        <dbReference type="ARBA" id="ARBA00004370"/>
    </source>
</evidence>
<feature type="transmembrane region" description="Helical" evidence="3">
    <location>
        <begin position="476"/>
        <end position="497"/>
    </location>
</feature>
<dbReference type="PANTHER" id="PTHR46825:SF11">
    <property type="entry name" value="PENICILLIN-BINDING PROTEIN 4"/>
    <property type="match status" value="1"/>
</dbReference>
<comment type="subcellular location">
    <subcellularLocation>
        <location evidence="1">Membrane</location>
    </subcellularLocation>
</comment>